<dbReference type="InterPro" id="IPR036736">
    <property type="entry name" value="ACP-like_sf"/>
</dbReference>
<protein>
    <submittedName>
        <fullName evidence="2">Acyl carrier protein</fullName>
    </submittedName>
</protein>
<dbReference type="Gene3D" id="1.10.1200.10">
    <property type="entry name" value="ACP-like"/>
    <property type="match status" value="1"/>
</dbReference>
<evidence type="ECO:0000313" key="2">
    <source>
        <dbReference type="EMBL" id="SBW07803.1"/>
    </source>
</evidence>
<organism evidence="2">
    <name type="scientific">uncultured Alphaproteobacteria bacterium</name>
    <dbReference type="NCBI Taxonomy" id="91750"/>
    <lineage>
        <taxon>Bacteria</taxon>
        <taxon>Pseudomonadati</taxon>
        <taxon>Pseudomonadota</taxon>
        <taxon>Alphaproteobacteria</taxon>
        <taxon>environmental samples</taxon>
    </lineage>
</organism>
<gene>
    <name evidence="2" type="ORF">KL86APRO_12288</name>
</gene>
<accession>A0A212K7W7</accession>
<dbReference type="EMBL" id="FLUO01000001">
    <property type="protein sequence ID" value="SBW07803.1"/>
    <property type="molecule type" value="Genomic_DNA"/>
</dbReference>
<dbReference type="PROSITE" id="PS50075">
    <property type="entry name" value="CARRIER"/>
    <property type="match status" value="1"/>
</dbReference>
<dbReference type="Pfam" id="PF00550">
    <property type="entry name" value="PP-binding"/>
    <property type="match status" value="1"/>
</dbReference>
<dbReference type="InterPro" id="IPR009081">
    <property type="entry name" value="PP-bd_ACP"/>
</dbReference>
<evidence type="ECO:0000259" key="1">
    <source>
        <dbReference type="PROSITE" id="PS50075"/>
    </source>
</evidence>
<feature type="domain" description="Carrier" evidence="1">
    <location>
        <begin position="2"/>
        <end position="79"/>
    </location>
</feature>
<reference evidence="2" key="1">
    <citation type="submission" date="2016-04" db="EMBL/GenBank/DDBJ databases">
        <authorList>
            <person name="Evans L.H."/>
            <person name="Alamgir A."/>
            <person name="Owens N."/>
            <person name="Weber N.D."/>
            <person name="Virtaneva K."/>
            <person name="Barbian K."/>
            <person name="Babar A."/>
            <person name="Rosenke K."/>
        </authorList>
    </citation>
    <scope>NUCLEOTIDE SEQUENCE</scope>
    <source>
        <strain evidence="2">86</strain>
    </source>
</reference>
<dbReference type="SUPFAM" id="SSF47336">
    <property type="entry name" value="ACP-like"/>
    <property type="match status" value="1"/>
</dbReference>
<proteinExistence type="predicted"/>
<name>A0A212K7W7_9PROT</name>
<dbReference type="AlphaFoldDB" id="A0A212K7W7"/>
<sequence length="84" mass="9191">MPVDMAIIDIIITQLRKITPPGTAITPQSSIMGDLGLDSLTVMNFVMWLEDEFDVSVPMDRMVGIQTVTDLAETLQSLGVKVPE</sequence>